<reference evidence="13" key="1">
    <citation type="submission" date="2022-10" db="EMBL/GenBank/DDBJ databases">
        <authorList>
            <person name="Yu W.X."/>
        </authorList>
    </citation>
    <scope>NUCLEOTIDE SEQUENCE</scope>
    <source>
        <strain evidence="13">D04</strain>
    </source>
</reference>
<organism evidence="13 14">
    <name type="scientific">Plebeiibacterium marinum</name>
    <dbReference type="NCBI Taxonomy" id="2992111"/>
    <lineage>
        <taxon>Bacteria</taxon>
        <taxon>Pseudomonadati</taxon>
        <taxon>Bacteroidota</taxon>
        <taxon>Bacteroidia</taxon>
        <taxon>Marinilabiliales</taxon>
        <taxon>Marinilabiliaceae</taxon>
        <taxon>Plebeiibacterium</taxon>
    </lineage>
</organism>
<dbReference type="Gene3D" id="2.170.130.10">
    <property type="entry name" value="TonB-dependent receptor, plug domain"/>
    <property type="match status" value="1"/>
</dbReference>
<dbReference type="GO" id="GO:0015344">
    <property type="term" value="F:siderophore uptake transmembrane transporter activity"/>
    <property type="evidence" value="ECO:0007669"/>
    <property type="project" value="TreeGrafter"/>
</dbReference>
<dbReference type="PANTHER" id="PTHR30069">
    <property type="entry name" value="TONB-DEPENDENT OUTER MEMBRANE RECEPTOR"/>
    <property type="match status" value="1"/>
</dbReference>
<name>A0AAE3MEU7_9BACT</name>
<comment type="caution">
    <text evidence="13">The sequence shown here is derived from an EMBL/GenBank/DDBJ whole genome shotgun (WGS) entry which is preliminary data.</text>
</comment>
<dbReference type="Gene3D" id="2.60.40.1120">
    <property type="entry name" value="Carboxypeptidase-like, regulatory domain"/>
    <property type="match status" value="1"/>
</dbReference>
<accession>A0AAE3MEU7</accession>
<dbReference type="EMBL" id="JAPDPI010000022">
    <property type="protein sequence ID" value="MCW3806310.1"/>
    <property type="molecule type" value="Genomic_DNA"/>
</dbReference>
<dbReference type="RefSeq" id="WP_301199682.1">
    <property type="nucleotide sequence ID" value="NZ_JAPDPI010000022.1"/>
</dbReference>
<dbReference type="Proteomes" id="UP001207408">
    <property type="component" value="Unassembled WGS sequence"/>
</dbReference>
<evidence type="ECO:0000256" key="3">
    <source>
        <dbReference type="ARBA" id="ARBA00022452"/>
    </source>
</evidence>
<dbReference type="GO" id="GO:0044718">
    <property type="term" value="P:siderophore transmembrane transport"/>
    <property type="evidence" value="ECO:0007669"/>
    <property type="project" value="TreeGrafter"/>
</dbReference>
<protein>
    <submittedName>
        <fullName evidence="13">TonB-dependent receptor</fullName>
    </submittedName>
</protein>
<feature type="domain" description="TonB-dependent receptor plug" evidence="12">
    <location>
        <begin position="119"/>
        <end position="217"/>
    </location>
</feature>
<keyword evidence="2" id="KW-0813">Transport</keyword>
<dbReference type="SUPFAM" id="SSF56935">
    <property type="entry name" value="Porins"/>
    <property type="match status" value="1"/>
</dbReference>
<dbReference type="InterPro" id="IPR008969">
    <property type="entry name" value="CarboxyPept-like_regulatory"/>
</dbReference>
<keyword evidence="8 13" id="KW-0675">Receptor</keyword>
<comment type="similarity">
    <text evidence="10">Belongs to the TonB-dependent receptor family.</text>
</comment>
<comment type="subcellular location">
    <subcellularLocation>
        <location evidence="1">Cell outer membrane</location>
        <topology evidence="1">Multi-pass membrane protein</topology>
    </subcellularLocation>
</comment>
<evidence type="ECO:0000256" key="6">
    <source>
        <dbReference type="ARBA" id="ARBA00023077"/>
    </source>
</evidence>
<dbReference type="Pfam" id="PF13715">
    <property type="entry name" value="CarbopepD_reg_2"/>
    <property type="match status" value="1"/>
</dbReference>
<gene>
    <name evidence="13" type="ORF">OM074_11800</name>
</gene>
<evidence type="ECO:0000256" key="7">
    <source>
        <dbReference type="ARBA" id="ARBA00023136"/>
    </source>
</evidence>
<keyword evidence="3" id="KW-1134">Transmembrane beta strand</keyword>
<dbReference type="InterPro" id="IPR012910">
    <property type="entry name" value="Plug_dom"/>
</dbReference>
<dbReference type="PANTHER" id="PTHR30069:SF29">
    <property type="entry name" value="HEMOGLOBIN AND HEMOGLOBIN-HAPTOGLOBIN-BINDING PROTEIN 1-RELATED"/>
    <property type="match status" value="1"/>
</dbReference>
<dbReference type="GO" id="GO:0009279">
    <property type="term" value="C:cell outer membrane"/>
    <property type="evidence" value="ECO:0007669"/>
    <property type="project" value="UniProtKB-SubCell"/>
</dbReference>
<evidence type="ECO:0000256" key="1">
    <source>
        <dbReference type="ARBA" id="ARBA00004571"/>
    </source>
</evidence>
<keyword evidence="4" id="KW-0812">Transmembrane</keyword>
<evidence type="ECO:0000256" key="5">
    <source>
        <dbReference type="ARBA" id="ARBA00022729"/>
    </source>
</evidence>
<evidence type="ECO:0000259" key="11">
    <source>
        <dbReference type="Pfam" id="PF00593"/>
    </source>
</evidence>
<dbReference type="SUPFAM" id="SSF49464">
    <property type="entry name" value="Carboxypeptidase regulatory domain-like"/>
    <property type="match status" value="1"/>
</dbReference>
<evidence type="ECO:0000256" key="10">
    <source>
        <dbReference type="RuleBase" id="RU003357"/>
    </source>
</evidence>
<evidence type="ECO:0000256" key="9">
    <source>
        <dbReference type="ARBA" id="ARBA00023237"/>
    </source>
</evidence>
<dbReference type="Gene3D" id="2.40.170.20">
    <property type="entry name" value="TonB-dependent receptor, beta-barrel domain"/>
    <property type="match status" value="1"/>
</dbReference>
<evidence type="ECO:0000256" key="4">
    <source>
        <dbReference type="ARBA" id="ARBA00022692"/>
    </source>
</evidence>
<evidence type="ECO:0000259" key="12">
    <source>
        <dbReference type="Pfam" id="PF07715"/>
    </source>
</evidence>
<keyword evidence="7 10" id="KW-0472">Membrane</keyword>
<feature type="domain" description="TonB-dependent receptor-like beta-barrel" evidence="11">
    <location>
        <begin position="344"/>
        <end position="761"/>
    </location>
</feature>
<dbReference type="Pfam" id="PF00593">
    <property type="entry name" value="TonB_dep_Rec_b-barrel"/>
    <property type="match status" value="1"/>
</dbReference>
<dbReference type="InterPro" id="IPR036942">
    <property type="entry name" value="Beta-barrel_TonB_sf"/>
</dbReference>
<proteinExistence type="inferred from homology"/>
<keyword evidence="6 10" id="KW-0798">TonB box</keyword>
<dbReference type="InterPro" id="IPR039426">
    <property type="entry name" value="TonB-dep_rcpt-like"/>
</dbReference>
<evidence type="ECO:0000313" key="13">
    <source>
        <dbReference type="EMBL" id="MCW3806310.1"/>
    </source>
</evidence>
<dbReference type="InterPro" id="IPR037066">
    <property type="entry name" value="Plug_dom_sf"/>
</dbReference>
<sequence>MPLKKLALTLLLWFVIVLSQAQYFTLSGVVLDEQNKPLPGCHVHCKERCHITNFNGEFAHNKVSSGEVKLTFSFIGYQQLDTIVNMDENVMLKIKLQPENKLLNEVYIKSNAINTHKTQKNEVVNATYIEQNLSGTLLKTMERLSGVNSMDIGANASKPIIRGMGFQRVVVSENGVKQEGQQWGADHGLEIDAFSIETAEVVKGASAIELGSDAIGGYINISNNSVPEKNAVSGDVTLLTKSVNATYGGSFFIKGRSEKKFFKLRVSALDFGDYKVPTDQIVYLTREMPVYNGKLKNTAGNEQDFSIQVGHLGVRFKSTLQLSSVNQKSGFFPGAHGVPDIKRIQDDGDSRNIGFPYQKAHHLKVLNQNKWFVNNGNISVDLGFQNNVREEWSEFHTHYPDQPVPEINPNQEFDFNLKTYSANAKLTKKINDYHKLSSGFQVQHKDNDVGGYNFLLPKYQSTSLGVFVRDEINLTDHLNFNVGIRFDHSSVKTNEYFDPILYDYFISEGEDAEGANNYALRSVDLSKHYGDVSWLLGLVYTPSENFIARMNLGKAFRTPTAVELASNGIHHGSFRHEMGDENLKSEKGYYIDGNLEWISRGFSLEFSPYMYYFSNYLFLKPSGDWSLLPHAGQIYRYSQSEAILSGVELSITKNWFNQLGSTFIFEYIYNQQVSSDKTQRYPLPFTPPVNGFIEFDYSRFKQGKVVKDSRVYINSRIALAQNRVSQNEEITDGYVLLGIGVSTKINFLNQECTVNIQGSNLLNTKYYNHVSFYRKVEIPEPGRNIQLLLKVPF</sequence>
<evidence type="ECO:0000256" key="8">
    <source>
        <dbReference type="ARBA" id="ARBA00023170"/>
    </source>
</evidence>
<keyword evidence="14" id="KW-1185">Reference proteome</keyword>
<evidence type="ECO:0000256" key="2">
    <source>
        <dbReference type="ARBA" id="ARBA00022448"/>
    </source>
</evidence>
<keyword evidence="5" id="KW-0732">Signal</keyword>
<keyword evidence="9" id="KW-0998">Cell outer membrane</keyword>
<dbReference type="AlphaFoldDB" id="A0AAE3MEU7"/>
<dbReference type="Pfam" id="PF07715">
    <property type="entry name" value="Plug"/>
    <property type="match status" value="1"/>
</dbReference>
<dbReference type="InterPro" id="IPR000531">
    <property type="entry name" value="Beta-barrel_TonB"/>
</dbReference>
<evidence type="ECO:0000313" key="14">
    <source>
        <dbReference type="Proteomes" id="UP001207408"/>
    </source>
</evidence>